<protein>
    <submittedName>
        <fullName evidence="1">Abortive infection system antitoxin AbiGi family protein</fullName>
    </submittedName>
</protein>
<dbReference type="Pfam" id="PF10899">
    <property type="entry name" value="AbiGi"/>
    <property type="match status" value="1"/>
</dbReference>
<gene>
    <name evidence="1" type="ORF">ACED33_25355</name>
</gene>
<sequence>MNNLSLYPDILFHFTREKESLFNILNSTFRVSYAREKIEGIDTLREFAVPMVSFCDLKLPELKVHMGKYGKYGIGLTKEWANRNGLNPVMYINKHCPFTDNFNQSLQGVYQRINRLTDDNHFKGISQSNMKIFDAYRYIKNYEGRLERDNVVIENFRFADEREWRYVPPITEQGIPPFVAKSKIDTASKKQKYNDLARNLSLNFQPNDIKYLIVNSDDEINELIAHLRHAKRHFEQPIIERLSSRILTAEQIYRDM</sequence>
<evidence type="ECO:0000313" key="2">
    <source>
        <dbReference type="Proteomes" id="UP001569200"/>
    </source>
</evidence>
<keyword evidence="2" id="KW-1185">Reference proteome</keyword>
<dbReference type="Proteomes" id="UP001569200">
    <property type="component" value="Unassembled WGS sequence"/>
</dbReference>
<accession>A0ABV4M1P8</accession>
<comment type="caution">
    <text evidence="1">The sequence shown here is derived from an EMBL/GenBank/DDBJ whole genome shotgun (WGS) entry which is preliminary data.</text>
</comment>
<dbReference type="InterPro" id="IPR021223">
    <property type="entry name" value="AbiGi"/>
</dbReference>
<dbReference type="RefSeq" id="WP_371691482.1">
    <property type="nucleotide sequence ID" value="NZ_JBGONW010000098.1"/>
</dbReference>
<organism evidence="1 2">
    <name type="scientific">Vibrio splendidus</name>
    <dbReference type="NCBI Taxonomy" id="29497"/>
    <lineage>
        <taxon>Bacteria</taxon>
        <taxon>Pseudomonadati</taxon>
        <taxon>Pseudomonadota</taxon>
        <taxon>Gammaproteobacteria</taxon>
        <taxon>Vibrionales</taxon>
        <taxon>Vibrionaceae</taxon>
        <taxon>Vibrio</taxon>
    </lineage>
</organism>
<reference evidence="1 2" key="1">
    <citation type="submission" date="2024-06" db="EMBL/GenBank/DDBJ databases">
        <authorList>
            <person name="Steensen K."/>
            <person name="Seneca J."/>
            <person name="Bartlau N."/>
            <person name="Yu A.X."/>
            <person name="Polz M.F."/>
        </authorList>
    </citation>
    <scope>NUCLEOTIDE SEQUENCE [LARGE SCALE GENOMIC DNA]</scope>
    <source>
        <strain evidence="1 2">1F145</strain>
    </source>
</reference>
<name>A0ABV4M1P8_VIBSP</name>
<proteinExistence type="predicted"/>
<evidence type="ECO:0000313" key="1">
    <source>
        <dbReference type="EMBL" id="MEZ8183995.1"/>
    </source>
</evidence>
<dbReference type="EMBL" id="JBGOOW010000076">
    <property type="protein sequence ID" value="MEZ8183995.1"/>
    <property type="molecule type" value="Genomic_DNA"/>
</dbReference>